<evidence type="ECO:0000256" key="1">
    <source>
        <dbReference type="ARBA" id="ARBA00004496"/>
    </source>
</evidence>
<dbReference type="SUPFAM" id="SSF69304">
    <property type="entry name" value="Tricorn protease N-terminal domain"/>
    <property type="match status" value="1"/>
</dbReference>
<dbReference type="InterPro" id="IPR013783">
    <property type="entry name" value="Ig-like_fold"/>
</dbReference>
<dbReference type="NCBIfam" id="NF012200">
    <property type="entry name" value="choice_anch_D"/>
    <property type="match status" value="1"/>
</dbReference>
<dbReference type="Pfam" id="PF15780">
    <property type="entry name" value="ASH"/>
    <property type="match status" value="1"/>
</dbReference>
<gene>
    <name evidence="4" type="ORF">PPG34_02500</name>
</gene>
<accession>A0ABU3K477</accession>
<protein>
    <submittedName>
        <fullName evidence="4">Choice-of-anchor D domain-containing protein</fullName>
    </submittedName>
</protein>
<dbReference type="PANTHER" id="PTHR36842:SF1">
    <property type="entry name" value="PROTEIN TOLB"/>
    <property type="match status" value="1"/>
</dbReference>
<dbReference type="InterPro" id="IPR011042">
    <property type="entry name" value="6-blade_b-propeller_TolB-like"/>
</dbReference>
<name>A0ABU3K477_9BACT</name>
<evidence type="ECO:0000256" key="2">
    <source>
        <dbReference type="ARBA" id="ARBA00022490"/>
    </source>
</evidence>
<evidence type="ECO:0000313" key="4">
    <source>
        <dbReference type="EMBL" id="MDT7041204.1"/>
    </source>
</evidence>
<keyword evidence="2" id="KW-0963">Cytoplasm</keyword>
<feature type="domain" description="Abnormal spindle-like microcephaly-associated protein ASH" evidence="3">
    <location>
        <begin position="378"/>
        <end position="464"/>
    </location>
</feature>
<dbReference type="Gene3D" id="2.60.40.10">
    <property type="entry name" value="Immunoglobulins"/>
    <property type="match status" value="1"/>
</dbReference>
<evidence type="ECO:0000313" key="5">
    <source>
        <dbReference type="Proteomes" id="UP001250932"/>
    </source>
</evidence>
<dbReference type="PANTHER" id="PTHR36842">
    <property type="entry name" value="PROTEIN TOLB HOMOLOG"/>
    <property type="match status" value="1"/>
</dbReference>
<comment type="subcellular location">
    <subcellularLocation>
        <location evidence="1">Cytoplasm</location>
    </subcellularLocation>
</comment>
<dbReference type="Proteomes" id="UP001250932">
    <property type="component" value="Unassembled WGS sequence"/>
</dbReference>
<reference evidence="4 5" key="1">
    <citation type="journal article" date="2023" name="ISME J.">
        <title>Cultivation and genomic characterization of novel and ubiquitous marine nitrite-oxidizing bacteria from the Nitrospirales.</title>
        <authorList>
            <person name="Mueller A.J."/>
            <person name="Daebeler A."/>
            <person name="Herbold C.W."/>
            <person name="Kirkegaard R.H."/>
            <person name="Daims H."/>
        </authorList>
    </citation>
    <scope>NUCLEOTIDE SEQUENCE [LARGE SCALE GENOMIC DNA]</scope>
    <source>
        <strain evidence="4 5">EB</strain>
    </source>
</reference>
<keyword evidence="5" id="KW-1185">Reference proteome</keyword>
<sequence length="583" mass="63006">MTRNKTLPYSLSVVVGLMNVWLWGATVHADQLVTTEFQVTTTPSPLFESIPRLGEDATGRYVTYTRQEFSQTGFGPGDIFLQRINDTGLVGVSVRITPDDVLDEQMQDGDGDFIVYTAFESSTSTLGRIMLYQISTGQSTVLRELATVREARIHDNHVVWVEGTPGSTTLQFLDLSTLGTGLGPITISGTNAATDPEIGSRFVVWEEIDLSTNPQHIQHNIRAYDLVTGLDFDVAVDSNLNERRPYTSGSWIVWESMTLPPEGTLRTYSIELFKVDTGERRTIVNVQEENVATLAPTIDGDFVAWESNVTGNFEIFLYRISTGETFQVTNRPEGKRLNNVFGNQVVWGEDLNDLDNFNVFASTFSFVPDAQPDIEVAPPSVNFGNVELFSSQSAIVTIQNVVPDADLTVSDFALSSGGTGDFTLTTVPATPLVIPANGSADVEVTFTPSSEGAAADSLDITSDDPDESLVSVAISGTGIVTEVPPEEQIANILEFIDTAVSEGTLAGSGNGNSAENRLNALINMIEAAGDLIEQGQIVEACDQLASAYKKTDGLPKPPDFVEGESAAELATRIQDLRNDLGCE</sequence>
<organism evidence="4 5">
    <name type="scientific">Candidatus Nitronereus thalassa</name>
    <dbReference type="NCBI Taxonomy" id="3020898"/>
    <lineage>
        <taxon>Bacteria</taxon>
        <taxon>Pseudomonadati</taxon>
        <taxon>Nitrospirota</taxon>
        <taxon>Nitrospiria</taxon>
        <taxon>Nitrospirales</taxon>
        <taxon>Nitrospiraceae</taxon>
        <taxon>Candidatus Nitronereus</taxon>
    </lineage>
</organism>
<dbReference type="EMBL" id="JAQOUE010000001">
    <property type="protein sequence ID" value="MDT7041204.1"/>
    <property type="molecule type" value="Genomic_DNA"/>
</dbReference>
<evidence type="ECO:0000259" key="3">
    <source>
        <dbReference type="Pfam" id="PF15780"/>
    </source>
</evidence>
<dbReference type="InterPro" id="IPR031549">
    <property type="entry name" value="ASH"/>
</dbReference>
<dbReference type="Gene3D" id="2.120.10.30">
    <property type="entry name" value="TolB, C-terminal domain"/>
    <property type="match status" value="1"/>
</dbReference>
<proteinExistence type="predicted"/>
<dbReference type="RefSeq" id="WP_313831560.1">
    <property type="nucleotide sequence ID" value="NZ_JAQOUE010000001.1"/>
</dbReference>
<comment type="caution">
    <text evidence="4">The sequence shown here is derived from an EMBL/GenBank/DDBJ whole genome shotgun (WGS) entry which is preliminary data.</text>
</comment>